<feature type="region of interest" description="Disordered" evidence="1">
    <location>
        <begin position="241"/>
        <end position="357"/>
    </location>
</feature>
<dbReference type="Gene3D" id="2.70.50.70">
    <property type="match status" value="1"/>
</dbReference>
<dbReference type="AlphaFoldDB" id="A0A2P5HFS0"/>
<evidence type="ECO:0000313" key="4">
    <source>
        <dbReference type="Proteomes" id="UP000094444"/>
    </source>
</evidence>
<dbReference type="EMBL" id="MAVT02002701">
    <property type="protein sequence ID" value="POS69085.1"/>
    <property type="molecule type" value="Genomic_DNA"/>
</dbReference>
<organism evidence="3 4">
    <name type="scientific">Diaporthe helianthi</name>
    <dbReference type="NCBI Taxonomy" id="158607"/>
    <lineage>
        <taxon>Eukaryota</taxon>
        <taxon>Fungi</taxon>
        <taxon>Dikarya</taxon>
        <taxon>Ascomycota</taxon>
        <taxon>Pezizomycotina</taxon>
        <taxon>Sordariomycetes</taxon>
        <taxon>Sordariomycetidae</taxon>
        <taxon>Diaporthales</taxon>
        <taxon>Diaporthaceae</taxon>
        <taxon>Diaporthe</taxon>
    </lineage>
</organism>
<feature type="compositionally biased region" description="Low complexity" evidence="1">
    <location>
        <begin position="241"/>
        <end position="257"/>
    </location>
</feature>
<comment type="caution">
    <text evidence="3">The sequence shown here is derived from an EMBL/GenBank/DDBJ whole genome shotgun (WGS) entry which is preliminary data.</text>
</comment>
<feature type="compositionally biased region" description="Gly residues" evidence="1">
    <location>
        <begin position="258"/>
        <end position="269"/>
    </location>
</feature>
<evidence type="ECO:0008006" key="5">
    <source>
        <dbReference type="Google" id="ProtNLM"/>
    </source>
</evidence>
<dbReference type="STRING" id="158607.A0A2P5HFS0"/>
<dbReference type="PANTHER" id="PTHR36182:SF2">
    <property type="entry name" value="LYTIC POLYSACCHARIDE MONOOXYGENASE"/>
    <property type="match status" value="1"/>
</dbReference>
<dbReference type="OrthoDB" id="2342176at2759"/>
<keyword evidence="2" id="KW-0732">Signal</keyword>
<dbReference type="PANTHER" id="PTHR36182">
    <property type="entry name" value="PROTEIN, PUTATIVE (AFU_ORTHOLOGUE AFUA_6G10930)-RELATED"/>
    <property type="match status" value="1"/>
</dbReference>
<evidence type="ECO:0000256" key="2">
    <source>
        <dbReference type="SAM" id="SignalP"/>
    </source>
</evidence>
<name>A0A2P5HFS0_DIAHE</name>
<evidence type="ECO:0000256" key="1">
    <source>
        <dbReference type="SAM" id="MobiDB-lite"/>
    </source>
</evidence>
<feature type="signal peptide" evidence="2">
    <location>
        <begin position="1"/>
        <end position="25"/>
    </location>
</feature>
<sequence length="402" mass="39211">MMLSTSNIAAVLALSGAASTHMIMANPKPYGSPDNSPLTASNYPCKLSGDPATFYSTDGLSNTATAGESVKMSFSGSAVHGGGSCQVALTTDMQPSASTRWSVILSIEGGCPSKDGSGPSEYDVKIPADIPAGDYSYAWTWTSKLSGQPEYYMNCAPLTIQGGSGSKRRAMNIHQRADALDAYPPLAVYNLADINDCKSVLSSSPQYPVPGDNVEKLASSDPSFADLTGNNCFAKGVTFDGSSSSGGSSDSGSDTGSSGAGSPGSGSPGSPGSSGSSGSGGSAPTPTASAATESPSGFATSVAPAAPTGAGSSSGSSSSAGSGSSSGAGSSTVSGSSGSSSDGSCTEGDSECSSSGTSFKTCVAGGQWSAEMPVAPGTKCTPGTSSSLAIVAASKKRGLPLL</sequence>
<gene>
    <name evidence="3" type="ORF">DHEL01_v212521</name>
</gene>
<dbReference type="Proteomes" id="UP000094444">
    <property type="component" value="Unassembled WGS sequence"/>
</dbReference>
<proteinExistence type="predicted"/>
<evidence type="ECO:0000313" key="3">
    <source>
        <dbReference type="EMBL" id="POS69085.1"/>
    </source>
</evidence>
<feature type="compositionally biased region" description="Low complexity" evidence="1">
    <location>
        <begin position="282"/>
        <end position="344"/>
    </location>
</feature>
<dbReference type="InParanoid" id="A0A2P5HFS0"/>
<accession>A0A2P5HFS0</accession>
<reference evidence="3" key="1">
    <citation type="submission" date="2017-09" db="EMBL/GenBank/DDBJ databases">
        <title>Polyketide synthases of a Diaporthe helianthi virulent isolate.</title>
        <authorList>
            <person name="Baroncelli R."/>
        </authorList>
    </citation>
    <scope>NUCLEOTIDE SEQUENCE [LARGE SCALE GENOMIC DNA]</scope>
    <source>
        <strain evidence="3">7/96</strain>
    </source>
</reference>
<keyword evidence="4" id="KW-1185">Reference proteome</keyword>
<feature type="chain" id="PRO_5015146339" description="Endoglucanase" evidence="2">
    <location>
        <begin position="26"/>
        <end position="402"/>
    </location>
</feature>
<protein>
    <recommendedName>
        <fullName evidence="5">Endoglucanase</fullName>
    </recommendedName>
</protein>